<gene>
    <name evidence="2" type="ORF">IFJ75_03190</name>
</gene>
<dbReference type="Pfam" id="PF05145">
    <property type="entry name" value="AbrB"/>
    <property type="match status" value="1"/>
</dbReference>
<dbReference type="PANTHER" id="PTHR38457:SF1">
    <property type="entry name" value="REGULATOR ABRB-RELATED"/>
    <property type="match status" value="1"/>
</dbReference>
<feature type="transmembrane region" description="Helical" evidence="1">
    <location>
        <begin position="147"/>
        <end position="164"/>
    </location>
</feature>
<feature type="transmembrane region" description="Helical" evidence="1">
    <location>
        <begin position="272"/>
        <end position="293"/>
    </location>
</feature>
<dbReference type="PIRSF" id="PIRSF038991">
    <property type="entry name" value="Protein_AbrB"/>
    <property type="match status" value="1"/>
</dbReference>
<keyword evidence="1" id="KW-1133">Transmembrane helix</keyword>
<keyword evidence="3" id="KW-1185">Reference proteome</keyword>
<feature type="transmembrane region" description="Helical" evidence="1">
    <location>
        <begin position="184"/>
        <end position="208"/>
    </location>
</feature>
<sequence>MTRSLGLSWAALVGLTLFLTGAMRLLHLPAALMLGPMISAIAVAILKPGARLPKGATVLAQAVLGCLIAHALSPPLLADLAPRWPLMLGMNLLMILAIAGLGLLTARFGWLPGTAGIWGMSPGGAGAMVLLSEAYGADKRIVAVMQYVRLLCAALAVVAIGSLLGQPHFGPPAIALPGGPSTPWLAPIDWAGLGMTVALSAAAVGASLRWGKPALVLLIPVFGGIAVQVAHWPAPAVPPILSAIAFALIGWHVGLSFTRASLMHTARLAPRILACSVAILALCAVLGLVLAWVGDVSFLTAYMALNPGGTDVVLAMAANIAVDLPLILAMQLTRLVLVIGVAPGLGRLASGHHQKTVDRPQDPAAKLADDVDAVL</sequence>
<dbReference type="GO" id="GO:0016020">
    <property type="term" value="C:membrane"/>
    <property type="evidence" value="ECO:0007669"/>
    <property type="project" value="InterPro"/>
</dbReference>
<dbReference type="AlphaFoldDB" id="A0A975C1T8"/>
<dbReference type="NCBIfam" id="TIGR03082">
    <property type="entry name" value="Gneg_AbrB_dup"/>
    <property type="match status" value="2"/>
</dbReference>
<dbReference type="RefSeq" id="WP_207871196.1">
    <property type="nucleotide sequence ID" value="NZ_CP062222.1"/>
</dbReference>
<name>A0A975C1T8_9CAUL</name>
<organism evidence="2 3">
    <name type="scientific">Brevundimonas goettingensis</name>
    <dbReference type="NCBI Taxonomy" id="2774190"/>
    <lineage>
        <taxon>Bacteria</taxon>
        <taxon>Pseudomonadati</taxon>
        <taxon>Pseudomonadota</taxon>
        <taxon>Alphaproteobacteria</taxon>
        <taxon>Caulobacterales</taxon>
        <taxon>Caulobacteraceae</taxon>
        <taxon>Brevundimonas</taxon>
    </lineage>
</organism>
<feature type="transmembrane region" description="Helical" evidence="1">
    <location>
        <begin position="215"/>
        <end position="234"/>
    </location>
</feature>
<keyword evidence="1" id="KW-0472">Membrane</keyword>
<feature type="transmembrane region" description="Helical" evidence="1">
    <location>
        <begin position="116"/>
        <end position="135"/>
    </location>
</feature>
<evidence type="ECO:0000313" key="3">
    <source>
        <dbReference type="Proteomes" id="UP000663918"/>
    </source>
</evidence>
<feature type="transmembrane region" description="Helical" evidence="1">
    <location>
        <begin position="313"/>
        <end position="337"/>
    </location>
</feature>
<evidence type="ECO:0000256" key="1">
    <source>
        <dbReference type="SAM" id="Phobius"/>
    </source>
</evidence>
<dbReference type="InterPro" id="IPR017516">
    <property type="entry name" value="AbrB_dup"/>
</dbReference>
<dbReference type="KEGG" id="bgoe:IFJ75_03190"/>
<dbReference type="Proteomes" id="UP000663918">
    <property type="component" value="Chromosome"/>
</dbReference>
<keyword evidence="1" id="KW-0812">Transmembrane</keyword>
<protein>
    <submittedName>
        <fullName evidence="2">AbrB family transcriptional regulator</fullName>
    </submittedName>
</protein>
<proteinExistence type="predicted"/>
<dbReference type="GO" id="GO:0010468">
    <property type="term" value="P:regulation of gene expression"/>
    <property type="evidence" value="ECO:0007669"/>
    <property type="project" value="InterPro"/>
</dbReference>
<accession>A0A975C1T8</accession>
<feature type="transmembrane region" description="Helical" evidence="1">
    <location>
        <begin position="240"/>
        <end position="260"/>
    </location>
</feature>
<evidence type="ECO:0000313" key="2">
    <source>
        <dbReference type="EMBL" id="QTC91940.1"/>
    </source>
</evidence>
<dbReference type="PANTHER" id="PTHR38457">
    <property type="entry name" value="REGULATOR ABRB-RELATED"/>
    <property type="match status" value="1"/>
</dbReference>
<feature type="transmembrane region" description="Helical" evidence="1">
    <location>
        <begin position="90"/>
        <end position="110"/>
    </location>
</feature>
<feature type="transmembrane region" description="Helical" evidence="1">
    <location>
        <begin position="58"/>
        <end position="78"/>
    </location>
</feature>
<dbReference type="InterPro" id="IPR007820">
    <property type="entry name" value="AbrB_fam"/>
</dbReference>
<feature type="transmembrane region" description="Helical" evidence="1">
    <location>
        <begin position="6"/>
        <end position="23"/>
    </location>
</feature>
<dbReference type="EMBL" id="CP062222">
    <property type="protein sequence ID" value="QTC91940.1"/>
    <property type="molecule type" value="Genomic_DNA"/>
</dbReference>
<reference evidence="2" key="1">
    <citation type="submission" date="2020-09" db="EMBL/GenBank/DDBJ databases">
        <title>Brevundimonas sp. LVF2 isolated from a puddle in Goettingen, Germany.</title>
        <authorList>
            <person name="Friedrich I."/>
            <person name="Klassen A."/>
            <person name="Hannes N."/>
            <person name="Schneider D."/>
            <person name="Hertel R."/>
            <person name="Daniel R."/>
        </authorList>
    </citation>
    <scope>NUCLEOTIDE SEQUENCE</scope>
    <source>
        <strain evidence="2">LVF2</strain>
    </source>
</reference>